<dbReference type="InterPro" id="IPR011990">
    <property type="entry name" value="TPR-like_helical_dom_sf"/>
</dbReference>
<keyword evidence="2" id="KW-1185">Reference proteome</keyword>
<dbReference type="EMBL" id="JPOS01000002">
    <property type="protein sequence ID" value="KGE89791.1"/>
    <property type="molecule type" value="Genomic_DNA"/>
</dbReference>
<dbReference type="OrthoDB" id="622163at2"/>
<comment type="caution">
    <text evidence="1">The sequence shown here is derived from an EMBL/GenBank/DDBJ whole genome shotgun (WGS) entry which is preliminary data.</text>
</comment>
<evidence type="ECO:0000313" key="2">
    <source>
        <dbReference type="Proteomes" id="UP000029736"/>
    </source>
</evidence>
<evidence type="ECO:0008006" key="3">
    <source>
        <dbReference type="Google" id="ProtNLM"/>
    </source>
</evidence>
<organism evidence="1 2">
    <name type="scientific">Phaeodactylibacter xiamenensis</name>
    <dbReference type="NCBI Taxonomy" id="1524460"/>
    <lineage>
        <taxon>Bacteria</taxon>
        <taxon>Pseudomonadati</taxon>
        <taxon>Bacteroidota</taxon>
        <taxon>Saprospiria</taxon>
        <taxon>Saprospirales</taxon>
        <taxon>Haliscomenobacteraceae</taxon>
        <taxon>Phaeodactylibacter</taxon>
    </lineage>
</organism>
<dbReference type="SUPFAM" id="SSF48452">
    <property type="entry name" value="TPR-like"/>
    <property type="match status" value="1"/>
</dbReference>
<dbReference type="PROSITE" id="PS51257">
    <property type="entry name" value="PROKAR_LIPOPROTEIN"/>
    <property type="match status" value="1"/>
</dbReference>
<evidence type="ECO:0000313" key="1">
    <source>
        <dbReference type="EMBL" id="KGE89791.1"/>
    </source>
</evidence>
<dbReference type="RefSeq" id="WP_044215550.1">
    <property type="nucleotide sequence ID" value="NZ_JBKAGJ010000014.1"/>
</dbReference>
<dbReference type="STRING" id="1524460.IX84_00235"/>
<dbReference type="Proteomes" id="UP000029736">
    <property type="component" value="Unassembled WGS sequence"/>
</dbReference>
<dbReference type="Pfam" id="PF12771">
    <property type="entry name" value="SusD-like_2"/>
    <property type="match status" value="1"/>
</dbReference>
<dbReference type="AlphaFoldDB" id="A0A098SC95"/>
<gene>
    <name evidence="1" type="ORF">IX84_00235</name>
</gene>
<accession>A0A098SC95</accession>
<protein>
    <recommendedName>
        <fullName evidence="3">SusD/RagB family nutrient-binding outer membrane lipoprotein</fullName>
    </recommendedName>
</protein>
<dbReference type="InterPro" id="IPR041662">
    <property type="entry name" value="SusD-like_2"/>
</dbReference>
<dbReference type="Gene3D" id="1.25.40.390">
    <property type="match status" value="1"/>
</dbReference>
<proteinExistence type="predicted"/>
<name>A0A098SC95_9BACT</name>
<reference evidence="1 2" key="1">
    <citation type="journal article" date="2014" name="Int. J. Syst. Evol. Microbiol.">
        <title>Phaeodactylibacter xiamenensis gen. nov., sp. nov., a member of the family Saprospiraceae isolated from the marine alga Phaeodactylum tricornutum.</title>
        <authorList>
            <person name="Chen Z.Jr."/>
            <person name="Lei X."/>
            <person name="Lai Q."/>
            <person name="Li Y."/>
            <person name="Zhang B."/>
            <person name="Zhang J."/>
            <person name="Zhang H."/>
            <person name="Yang L."/>
            <person name="Zheng W."/>
            <person name="Tian Y."/>
            <person name="Yu Z."/>
            <person name="Xu H.Jr."/>
            <person name="Zheng T."/>
        </authorList>
    </citation>
    <scope>NUCLEOTIDE SEQUENCE [LARGE SCALE GENOMIC DNA]</scope>
    <source>
        <strain evidence="1 2">KD52</strain>
    </source>
</reference>
<sequence>MILRNITFLFLAVAFLAGCELEETNINPNDPTDVPVTVLLPTAMEETAENLSEEAAVIAGIFSQYFTGVDNRALTVESYLLDEAFNMNPIWQDFYNGPLNVLNIIIEKSEADGAAHYAGVAKVLMALNLGTAASLWGDIPYTQAFQGGANFSPSYDPQETVYAEVQALLDEAIQDLQAESTVSPGDDDVIYQGDLDRWVKAAHALKARYYMHTIKRDAEAPAKALDAIANAFQSPAESLIYTFGFTEAEQNPWFIYFKNTPYVEIDPFFSDLLDELEDPRESRLIRRSFGLERVGDFYAAEDASVPIITYAELKMLEAEARLRAGEGDAEAALQEGVRTHIEEVTGGIPDEEMDAYLDAHATLSGDTEDHLRTVLQQLYIAHFTQVEGWTDYRRTGFPELAPNPNGENPQNPGGAIPRRFIYPQNERLFNNSFPAENPNLQDRFWWDAE</sequence>